<proteinExistence type="predicted"/>
<dbReference type="KEGG" id="dfn:CVE23_00035"/>
<dbReference type="Gene3D" id="3.40.50.10140">
    <property type="entry name" value="Toll/interleukin-1 receptor homology (TIR) domain"/>
    <property type="match status" value="1"/>
</dbReference>
<sequence length="167" mass="19583">MPVFISYRHTDREYAFKIDQRLKVAGIKTYLDVLDEESRQGAEEITDIITKRMSECTHLLAIISDDTSKSWWVPFEIGEATYADNRIATFQLNILDHQLPSYLKKWPKIKNLNQIDLFISSYNKDMKYTPTMESFSGNEADRRIYKSRGYTTTADEFHRVLKQNLGQ</sequence>
<feature type="domain" description="TIR" evidence="1">
    <location>
        <begin position="1"/>
        <end position="130"/>
    </location>
</feature>
<name>A0A2K8QGD2_9GAMM</name>
<accession>A0A2K8QGD2</accession>
<evidence type="ECO:0000313" key="2">
    <source>
        <dbReference type="EMBL" id="ATZ92502.1"/>
    </source>
</evidence>
<gene>
    <name evidence="2" type="ORF">CVE23_00035</name>
</gene>
<reference evidence="3" key="1">
    <citation type="journal article" date="2018" name="Genome Announc.">
        <title>Complete genome sequence of a Dickeya fangzhongdai type strain causing bleeding canker of pear tree trunks.</title>
        <authorList>
            <person name="Zhao Y."/>
            <person name="Tian Y."/>
            <person name="Li X."/>
            <person name="Hu B."/>
        </authorList>
    </citation>
    <scope>NUCLEOTIDE SEQUENCE [LARGE SCALE GENOMIC DNA]</scope>
    <source>
        <strain evidence="3">DSM 101947</strain>
    </source>
</reference>
<dbReference type="GeneID" id="66562733"/>
<dbReference type="RefSeq" id="WP_100848618.1">
    <property type="nucleotide sequence ID" value="NZ_BMJF01000013.1"/>
</dbReference>
<evidence type="ECO:0000313" key="3">
    <source>
        <dbReference type="Proteomes" id="UP000231901"/>
    </source>
</evidence>
<keyword evidence="3" id="KW-1185">Reference proteome</keyword>
<dbReference type="GO" id="GO:0007165">
    <property type="term" value="P:signal transduction"/>
    <property type="evidence" value="ECO:0007669"/>
    <property type="project" value="InterPro"/>
</dbReference>
<dbReference type="InterPro" id="IPR035897">
    <property type="entry name" value="Toll_tir_struct_dom_sf"/>
</dbReference>
<dbReference type="Pfam" id="PF13676">
    <property type="entry name" value="TIR_2"/>
    <property type="match status" value="1"/>
</dbReference>
<dbReference type="AlphaFoldDB" id="A0A2K8QGD2"/>
<dbReference type="PROSITE" id="PS50104">
    <property type="entry name" value="TIR"/>
    <property type="match status" value="1"/>
</dbReference>
<dbReference type="InterPro" id="IPR000157">
    <property type="entry name" value="TIR_dom"/>
</dbReference>
<protein>
    <submittedName>
        <fullName evidence="2">Molecular chaperone Tir</fullName>
    </submittedName>
</protein>
<dbReference type="EMBL" id="CP025003">
    <property type="protein sequence ID" value="ATZ92502.1"/>
    <property type="molecule type" value="Genomic_DNA"/>
</dbReference>
<dbReference type="SUPFAM" id="SSF52200">
    <property type="entry name" value="Toll/Interleukin receptor TIR domain"/>
    <property type="match status" value="1"/>
</dbReference>
<evidence type="ECO:0000259" key="1">
    <source>
        <dbReference type="PROSITE" id="PS50104"/>
    </source>
</evidence>
<organism evidence="2 3">
    <name type="scientific">Dickeya fangzhongdai</name>
    <dbReference type="NCBI Taxonomy" id="1778540"/>
    <lineage>
        <taxon>Bacteria</taxon>
        <taxon>Pseudomonadati</taxon>
        <taxon>Pseudomonadota</taxon>
        <taxon>Gammaproteobacteria</taxon>
        <taxon>Enterobacterales</taxon>
        <taxon>Pectobacteriaceae</taxon>
        <taxon>Dickeya</taxon>
    </lineage>
</organism>
<dbReference type="Proteomes" id="UP000231901">
    <property type="component" value="Chromosome"/>
</dbReference>